<evidence type="ECO:0000313" key="3">
    <source>
        <dbReference type="EMBL" id="MBB6445701.1"/>
    </source>
</evidence>
<accession>A0A7X0HUA9</accession>
<gene>
    <name evidence="3" type="ORF">HNR53_002326</name>
</gene>
<protein>
    <submittedName>
        <fullName evidence="3">Accessory gene regulator protein AgrB</fullName>
    </submittedName>
</protein>
<dbReference type="AlphaFoldDB" id="A0A7X0HUA9"/>
<dbReference type="EMBL" id="JACHGK010000007">
    <property type="protein sequence ID" value="MBB6445701.1"/>
    <property type="molecule type" value="Genomic_DNA"/>
</dbReference>
<keyword evidence="2" id="KW-0812">Transmembrane</keyword>
<feature type="compositionally biased region" description="Basic residues" evidence="1">
    <location>
        <begin position="69"/>
        <end position="81"/>
    </location>
</feature>
<feature type="region of interest" description="Disordered" evidence="1">
    <location>
        <begin position="61"/>
        <end position="81"/>
    </location>
</feature>
<keyword evidence="2" id="KW-0472">Membrane</keyword>
<keyword evidence="2" id="KW-1133">Transmembrane helix</keyword>
<dbReference type="Proteomes" id="UP000531594">
    <property type="component" value="Unassembled WGS sequence"/>
</dbReference>
<evidence type="ECO:0000313" key="4">
    <source>
        <dbReference type="Proteomes" id="UP000531594"/>
    </source>
</evidence>
<reference evidence="3 4" key="1">
    <citation type="submission" date="2020-08" db="EMBL/GenBank/DDBJ databases">
        <title>Genomic Encyclopedia of Type Strains, Phase IV (KMG-IV): sequencing the most valuable type-strain genomes for metagenomic binning, comparative biology and taxonomic classification.</title>
        <authorList>
            <person name="Goeker M."/>
        </authorList>
    </citation>
    <scope>NUCLEOTIDE SEQUENCE [LARGE SCALE GENOMIC DNA]</scope>
    <source>
        <strain evidence="3 4">DSM 5391</strain>
    </source>
</reference>
<feature type="transmembrane region" description="Helical" evidence="2">
    <location>
        <begin position="38"/>
        <end position="57"/>
    </location>
</feature>
<keyword evidence="4" id="KW-1185">Reference proteome</keyword>
<dbReference type="RefSeq" id="WP_184525996.1">
    <property type="nucleotide sequence ID" value="NZ_JACHGK010000007.1"/>
</dbReference>
<evidence type="ECO:0000256" key="1">
    <source>
        <dbReference type="SAM" id="MobiDB-lite"/>
    </source>
</evidence>
<organism evidence="3 4">
    <name type="scientific">Bacillus benzoevorans</name>
    <dbReference type="NCBI Taxonomy" id="1456"/>
    <lineage>
        <taxon>Bacteria</taxon>
        <taxon>Bacillati</taxon>
        <taxon>Bacillota</taxon>
        <taxon>Bacilli</taxon>
        <taxon>Bacillales</taxon>
        <taxon>Bacillaceae</taxon>
        <taxon>Bacillus</taxon>
    </lineage>
</organism>
<evidence type="ECO:0000256" key="2">
    <source>
        <dbReference type="SAM" id="Phobius"/>
    </source>
</evidence>
<comment type="caution">
    <text evidence="3">The sequence shown here is derived from an EMBL/GenBank/DDBJ whole genome shotgun (WGS) entry which is preliminary data.</text>
</comment>
<proteinExistence type="predicted"/>
<sequence length="81" mass="9185">MKKNRYLLCLLLSGLLLYYAVPRISMFSPGAEGVFAYAWLGFALIVIAGNLTGLLYTPKPQGKQQLKGNRARKRIKSRYYN</sequence>
<name>A0A7X0HUA9_9BACI</name>